<dbReference type="SMART" id="SM00448">
    <property type="entry name" value="REC"/>
    <property type="match status" value="1"/>
</dbReference>
<evidence type="ECO:0000313" key="4">
    <source>
        <dbReference type="EMBL" id="NJO99616.1"/>
    </source>
</evidence>
<gene>
    <name evidence="4" type="ORF">HBH25_01875</name>
</gene>
<dbReference type="EMBL" id="JAAVJI010000001">
    <property type="protein sequence ID" value="NJO99616.1"/>
    <property type="molecule type" value="Genomic_DNA"/>
</dbReference>
<proteinExistence type="predicted"/>
<dbReference type="InterPro" id="IPR001789">
    <property type="entry name" value="Sig_transdc_resp-reg_receiver"/>
</dbReference>
<comment type="caution">
    <text evidence="4">The sequence shown here is derived from an EMBL/GenBank/DDBJ whole genome shotgun (WGS) entry which is preliminary data.</text>
</comment>
<dbReference type="Proteomes" id="UP000746535">
    <property type="component" value="Unassembled WGS sequence"/>
</dbReference>
<evidence type="ECO:0000313" key="5">
    <source>
        <dbReference type="Proteomes" id="UP000746535"/>
    </source>
</evidence>
<protein>
    <submittedName>
        <fullName evidence="4">Response regulator</fullName>
    </submittedName>
</protein>
<accession>A0ABX0YBF6</accession>
<evidence type="ECO:0000256" key="2">
    <source>
        <dbReference type="PROSITE-ProRule" id="PRU00169"/>
    </source>
</evidence>
<dbReference type="PANTHER" id="PTHR44591">
    <property type="entry name" value="STRESS RESPONSE REGULATOR PROTEIN 1"/>
    <property type="match status" value="1"/>
</dbReference>
<evidence type="ECO:0000259" key="3">
    <source>
        <dbReference type="PROSITE" id="PS50110"/>
    </source>
</evidence>
<keyword evidence="1 2" id="KW-0597">Phosphoprotein</keyword>
<name>A0ABX0YBF6_9PSED</name>
<evidence type="ECO:0000256" key="1">
    <source>
        <dbReference type="ARBA" id="ARBA00022553"/>
    </source>
</evidence>
<dbReference type="Gene3D" id="3.40.50.2300">
    <property type="match status" value="1"/>
</dbReference>
<sequence>MSSSDTPTILVVEDDDIVRMLMVDVLEELDFQVLEADGWDPALAALQGDNPVDLLVTDVGLCDAADRTGLDLAREALLLRPNIPVLVASGYGNTLELPAGAQLLSKPFTIDSLRDTVNALLVQRSTRPL</sequence>
<reference evidence="4 5" key="1">
    <citation type="submission" date="2020-03" db="EMBL/GenBank/DDBJ databases">
        <authorList>
            <person name="Wang L."/>
            <person name="He N."/>
            <person name="Li Y."/>
            <person name="Fang Y."/>
            <person name="Zhang F."/>
        </authorList>
    </citation>
    <scope>NUCLEOTIDE SEQUENCE [LARGE SCALE GENOMIC DNA]</scope>
    <source>
        <strain evidence="5">hsmgli-8</strain>
    </source>
</reference>
<dbReference type="InterPro" id="IPR050595">
    <property type="entry name" value="Bact_response_regulator"/>
</dbReference>
<dbReference type="Pfam" id="PF00072">
    <property type="entry name" value="Response_reg"/>
    <property type="match status" value="1"/>
</dbReference>
<dbReference type="RefSeq" id="WP_168080936.1">
    <property type="nucleotide sequence ID" value="NZ_JAAVJI010000001.1"/>
</dbReference>
<dbReference type="PROSITE" id="PS50110">
    <property type="entry name" value="RESPONSE_REGULATORY"/>
    <property type="match status" value="1"/>
</dbReference>
<dbReference type="PANTHER" id="PTHR44591:SF21">
    <property type="entry name" value="TWO-COMPONENT RESPONSE REGULATOR"/>
    <property type="match status" value="1"/>
</dbReference>
<feature type="domain" description="Response regulatory" evidence="3">
    <location>
        <begin position="8"/>
        <end position="121"/>
    </location>
</feature>
<dbReference type="InterPro" id="IPR011006">
    <property type="entry name" value="CheY-like_superfamily"/>
</dbReference>
<organism evidence="4 5">
    <name type="scientific">Pseudomonas quercus</name>
    <dbReference type="NCBI Taxonomy" id="2722792"/>
    <lineage>
        <taxon>Bacteria</taxon>
        <taxon>Pseudomonadati</taxon>
        <taxon>Pseudomonadota</taxon>
        <taxon>Gammaproteobacteria</taxon>
        <taxon>Pseudomonadales</taxon>
        <taxon>Pseudomonadaceae</taxon>
        <taxon>Pseudomonas</taxon>
    </lineage>
</organism>
<keyword evidence="5" id="KW-1185">Reference proteome</keyword>
<dbReference type="SUPFAM" id="SSF52172">
    <property type="entry name" value="CheY-like"/>
    <property type="match status" value="1"/>
</dbReference>
<feature type="modified residue" description="4-aspartylphosphate" evidence="2">
    <location>
        <position position="58"/>
    </location>
</feature>